<feature type="domain" description="DUF2779" evidence="1">
    <location>
        <begin position="501"/>
        <end position="637"/>
    </location>
</feature>
<protein>
    <submittedName>
        <fullName evidence="2">DUF2779 domain-containing protein</fullName>
    </submittedName>
</protein>
<dbReference type="InterPro" id="IPR021301">
    <property type="entry name" value="DUF2779"/>
</dbReference>
<keyword evidence="3" id="KW-1185">Reference proteome</keyword>
<reference evidence="2" key="1">
    <citation type="submission" date="2023-08" db="EMBL/GenBank/DDBJ databases">
        <title>Complete genome sequence of Mycoplasma seminis 2200.</title>
        <authorList>
            <person name="Spergser J."/>
        </authorList>
    </citation>
    <scope>NUCLEOTIDE SEQUENCE [LARGE SCALE GENOMIC DNA]</scope>
    <source>
        <strain evidence="2">2200</strain>
    </source>
</reference>
<name>A0ABY9HBL9_9MOLU</name>
<evidence type="ECO:0000313" key="3">
    <source>
        <dbReference type="Proteomes" id="UP001237011"/>
    </source>
</evidence>
<accession>A0ABY9HBL9</accession>
<sequence>MEKENVIIKWNTFKKVFYNNPAMIYNTSDMQTKILEQQYALKWGMSPEDHKAQIIEAQEAEEDENFEINTDFNEEDILFDIKDDEIVASNITQEIDFENTSDAYISINLNEYVRYKKEAIQWYLNKYNIPLKSVVFIRPMDAFELKVKKTLEAYQNPNVQVIIDPIFNYQFETEDKIFNFSSDGLLYDKNNAKIVTLGYVARSKHNEYYHFWYLQKILSRNDIQLSDCSQIIINPLNVSYKDVKRDKVEFFEARAAYVSKTINKSTAAKTDPILIMMDFVLRRTGDAVLIARNGYYNKDDFYSFYKTAKTGLITQNPVAVDNKQAEELNLEEFDLSQISYEELLEKKIPLKFKIAKDGNEKIFVLEDFEFYKNVMIKAYYEFNNETKWNYNAIKYFYAVTDLENDNSKVVKWLANNYLPIEEENIFDFPEFFKSMDKSVMLNYLIGNKFDYYSGNAFRGNEKKSYEMMLNKIEKLKNNTSFFNIEALNIIKNIHKKDSRICWYDYEGFMSLYPILDNVPSYNQVINQVSVILTQNGQEILKENIVVDTKNIQLIEIVKMFKTIYCDKADGYVVYNKTYENTRNKEVLKLVELEFYQKKNQDFINQFNQIFSGGYNEFQYIVNHINSHTIDLADCFKLYKAENNVANHTDVSLKDYVFFEDDEKNHTIALKDDITYDEFKEITAHTSHIISINYLMYYHSIKKIEKYITHLGLQLKTLITPYKDLEIQKGTMAMEKAMQRHAQLIGDNLWNEVTVPALKMYCENDVKAMIMVYELIMYLARLKFKEIDDFEYKIQCNNFKYYVDENTKKLKIQELN</sequence>
<dbReference type="NCBIfam" id="NF045869">
    <property type="entry name" value="UU173_fam"/>
    <property type="match status" value="1"/>
</dbReference>
<evidence type="ECO:0000259" key="1">
    <source>
        <dbReference type="Pfam" id="PF11074"/>
    </source>
</evidence>
<dbReference type="RefSeq" id="WP_305938294.1">
    <property type="nucleotide sequence ID" value="NZ_CP132191.1"/>
</dbReference>
<dbReference type="EMBL" id="CP132191">
    <property type="protein sequence ID" value="WLP85871.1"/>
    <property type="molecule type" value="Genomic_DNA"/>
</dbReference>
<proteinExistence type="predicted"/>
<dbReference type="Proteomes" id="UP001237011">
    <property type="component" value="Chromosome"/>
</dbReference>
<dbReference type="Pfam" id="PF11074">
    <property type="entry name" value="DUF2779"/>
    <property type="match status" value="1"/>
</dbReference>
<organism evidence="2 3">
    <name type="scientific">Mycoplasma seminis</name>
    <dbReference type="NCBI Taxonomy" id="512749"/>
    <lineage>
        <taxon>Bacteria</taxon>
        <taxon>Bacillati</taxon>
        <taxon>Mycoplasmatota</taxon>
        <taxon>Mollicutes</taxon>
        <taxon>Mycoplasmataceae</taxon>
        <taxon>Mycoplasma</taxon>
    </lineage>
</organism>
<gene>
    <name evidence="2" type="ORF">Q8852_01860</name>
</gene>
<evidence type="ECO:0000313" key="2">
    <source>
        <dbReference type="EMBL" id="WLP85871.1"/>
    </source>
</evidence>